<dbReference type="OrthoDB" id="9807577at2"/>
<name>A0A0L8BH53_ENSAD</name>
<dbReference type="PATRIC" id="fig|106592.7.peg.4977"/>
<accession>A0A0L8BH53</accession>
<evidence type="ECO:0008006" key="3">
    <source>
        <dbReference type="Google" id="ProtNLM"/>
    </source>
</evidence>
<sequence length="173" mass="19294">MTKITDEMKLEATRNSKCGDYRYRLERRWDADLPAVAFIMLNPSTADADVDDPTIRRCVGFAKSWGFGALIVGNLFALRSTDPKALYSHPDPVGPDNDRQLLAIAQSARKIICAWGTHGVLHDRGREVAEHFEFFPLAVLKVTAEGHPVHPLYVAASTEPKEYFAPKPDEVQS</sequence>
<evidence type="ECO:0000313" key="1">
    <source>
        <dbReference type="EMBL" id="KOF13997.1"/>
    </source>
</evidence>
<protein>
    <recommendedName>
        <fullName evidence="3">DUF1643 domain-containing protein</fullName>
    </recommendedName>
</protein>
<evidence type="ECO:0000313" key="2">
    <source>
        <dbReference type="Proteomes" id="UP000037425"/>
    </source>
</evidence>
<dbReference type="RefSeq" id="WP_053252330.1">
    <property type="nucleotide sequence ID" value="NZ_LGAP01000031.1"/>
</dbReference>
<dbReference type="Proteomes" id="UP000037425">
    <property type="component" value="Unassembled WGS sequence"/>
</dbReference>
<gene>
    <name evidence="1" type="ORF">AC244_29175</name>
</gene>
<proteinExistence type="predicted"/>
<reference evidence="2" key="1">
    <citation type="submission" date="2015-07" db="EMBL/GenBank/DDBJ databases">
        <title>Whole genome sequence of an Ensifer adhaerens strain isolated from a cave pool in the Wind Cave National Park.</title>
        <authorList>
            <person name="Eng W.W.H."/>
            <person name="Gan H.M."/>
            <person name="Barton H.A."/>
            <person name="Savka M.A."/>
        </authorList>
    </citation>
    <scope>NUCLEOTIDE SEQUENCE [LARGE SCALE GENOMIC DNA]</scope>
    <source>
        <strain evidence="2">SD006</strain>
    </source>
</reference>
<dbReference type="InterPro" id="IPR012441">
    <property type="entry name" value="DUF1643"/>
</dbReference>
<dbReference type="InterPro" id="IPR016992">
    <property type="entry name" value="UCP032209"/>
</dbReference>
<organism evidence="1 2">
    <name type="scientific">Ensifer adhaerens</name>
    <name type="common">Sinorhizobium morelense</name>
    <dbReference type="NCBI Taxonomy" id="106592"/>
    <lineage>
        <taxon>Bacteria</taxon>
        <taxon>Pseudomonadati</taxon>
        <taxon>Pseudomonadota</taxon>
        <taxon>Alphaproteobacteria</taxon>
        <taxon>Hyphomicrobiales</taxon>
        <taxon>Rhizobiaceae</taxon>
        <taxon>Sinorhizobium/Ensifer group</taxon>
        <taxon>Ensifer</taxon>
    </lineage>
</organism>
<dbReference type="AlphaFoldDB" id="A0A0L8BH53"/>
<dbReference type="Pfam" id="PF07799">
    <property type="entry name" value="DUF1643"/>
    <property type="match status" value="1"/>
</dbReference>
<dbReference type="EMBL" id="LGAP01000031">
    <property type="protein sequence ID" value="KOF13997.1"/>
    <property type="molecule type" value="Genomic_DNA"/>
</dbReference>
<dbReference type="PIRSF" id="PIRSF032209">
    <property type="entry name" value="UCP032209"/>
    <property type="match status" value="1"/>
</dbReference>
<comment type="caution">
    <text evidence="1">The sequence shown here is derived from an EMBL/GenBank/DDBJ whole genome shotgun (WGS) entry which is preliminary data.</text>
</comment>